<evidence type="ECO:0000313" key="4">
    <source>
        <dbReference type="EMBL" id="QNH72531.1"/>
    </source>
</evidence>
<dbReference type="EMBL" id="MT747597">
    <property type="protein sequence ID" value="QNH72531.1"/>
    <property type="molecule type" value="mRNA"/>
</dbReference>
<evidence type="ECO:0000256" key="2">
    <source>
        <dbReference type="SAM" id="SignalP"/>
    </source>
</evidence>
<name>A0A7G7WZ42_9CNID</name>
<reference evidence="4" key="2">
    <citation type="submission" date="2020-07" db="EMBL/GenBank/DDBJ databases">
        <authorList>
            <person name="Klompen A.L."/>
            <person name="Macrander J."/>
            <person name="Reitzel A.M."/>
            <person name="Stampar S.N."/>
        </authorList>
    </citation>
    <scope>NUCLEOTIDE SEQUENCE</scope>
</reference>
<feature type="chain" id="PRO_5028899174" evidence="2">
    <location>
        <begin position="24"/>
        <end position="279"/>
    </location>
</feature>
<sequence length="279" mass="32466">MQLVRYILGVVLLSLFLTQVSLAQKRNEFKKRVKKISRKVKGKLDSSVSENGDVEETEEELERQILEGRVENQQKKKAKKVKKSKAFMKKKALKKKKLQKKKQKEVEVPKRRGFVRKTGSQECVDKLESEVSTFNCTFFLKLRFCEHEDYKERMKDVCAKTCGLCPAPAQPIIRTCESSKFGCCWDNSDATGPGQGEGCPDCVNDHPHLCQQFRANCNDMTDTGIWLRKKCPAKCRICEQPKKKMDDKKRRKMKRKMKKEKEQKRIDAIKRFGYYPVGR</sequence>
<comment type="caution">
    <text evidence="1">Lacks conserved residue(s) required for the propagation of feature annotation.</text>
</comment>
<accession>A0A7G7WZ42</accession>
<dbReference type="AlphaFoldDB" id="A0A7G7WZ42"/>
<keyword evidence="2" id="KW-0732">Signal</keyword>
<dbReference type="PROSITE" id="PS51670">
    <property type="entry name" value="SHKT"/>
    <property type="match status" value="1"/>
</dbReference>
<organism evidence="4">
    <name type="scientific">Pachycerianthus maua</name>
    <dbReference type="NCBI Taxonomy" id="2736681"/>
    <lineage>
        <taxon>Eukaryota</taxon>
        <taxon>Metazoa</taxon>
        <taxon>Cnidaria</taxon>
        <taxon>Anthozoa</taxon>
        <taxon>Ceriantharia</taxon>
        <taxon>Spirularia</taxon>
        <taxon>Cerianthidae</taxon>
        <taxon>Pachycerianthus</taxon>
    </lineage>
</organism>
<proteinExistence type="evidence at transcript level"/>
<protein>
    <submittedName>
        <fullName evidence="4">Toxin candidate TRINITY_DN31244_c0_g1_i1</fullName>
    </submittedName>
</protein>
<feature type="domain" description="ShKT" evidence="3">
    <location>
        <begin position="127"/>
        <end position="165"/>
    </location>
</feature>
<dbReference type="Gene3D" id="1.10.10.1940">
    <property type="match status" value="1"/>
</dbReference>
<dbReference type="SMART" id="SM00254">
    <property type="entry name" value="ShKT"/>
    <property type="match status" value="2"/>
</dbReference>
<dbReference type="Pfam" id="PF01549">
    <property type="entry name" value="ShK"/>
    <property type="match status" value="2"/>
</dbReference>
<reference evidence="4" key="1">
    <citation type="journal article" date="2020" name="Mar. Drugs">
        <title>Transcriptomic Analysis of Four Cerianthid (Cnidaria, Ceriantharia) Venoms.</title>
        <authorList>
            <person name="Klompen A.M.L."/>
            <person name="Macrander J."/>
            <person name="Reitzel A.M."/>
            <person name="Stampar S.N."/>
        </authorList>
    </citation>
    <scope>NUCLEOTIDE SEQUENCE</scope>
</reference>
<feature type="signal peptide" evidence="2">
    <location>
        <begin position="1"/>
        <end position="23"/>
    </location>
</feature>
<evidence type="ECO:0000256" key="1">
    <source>
        <dbReference type="PROSITE-ProRule" id="PRU01005"/>
    </source>
</evidence>
<dbReference type="InterPro" id="IPR003582">
    <property type="entry name" value="ShKT_dom"/>
</dbReference>
<evidence type="ECO:0000259" key="3">
    <source>
        <dbReference type="PROSITE" id="PS51670"/>
    </source>
</evidence>